<dbReference type="PANTHER" id="PTHR47939">
    <property type="entry name" value="MEMBRANE-ASSOCIATED SALT-INDUCIBLE PROTEIN-LIKE"/>
    <property type="match status" value="1"/>
</dbReference>
<organism evidence="5 6">
    <name type="scientific">Eragrostis curvula</name>
    <name type="common">weeping love grass</name>
    <dbReference type="NCBI Taxonomy" id="38414"/>
    <lineage>
        <taxon>Eukaryota</taxon>
        <taxon>Viridiplantae</taxon>
        <taxon>Streptophyta</taxon>
        <taxon>Embryophyta</taxon>
        <taxon>Tracheophyta</taxon>
        <taxon>Spermatophyta</taxon>
        <taxon>Magnoliopsida</taxon>
        <taxon>Liliopsida</taxon>
        <taxon>Poales</taxon>
        <taxon>Poaceae</taxon>
        <taxon>PACMAD clade</taxon>
        <taxon>Chloridoideae</taxon>
        <taxon>Eragrostideae</taxon>
        <taxon>Eragrostidinae</taxon>
        <taxon>Eragrostis</taxon>
    </lineage>
</organism>
<dbReference type="Proteomes" id="UP000324897">
    <property type="component" value="Chromosome 1"/>
</dbReference>
<reference evidence="5 6" key="1">
    <citation type="journal article" date="2019" name="Sci. Rep.">
        <title>A high-quality genome of Eragrostis curvula grass provides insights into Poaceae evolution and supports new strategies to enhance forage quality.</title>
        <authorList>
            <person name="Carballo J."/>
            <person name="Santos B.A.C.M."/>
            <person name="Zappacosta D."/>
            <person name="Garbus I."/>
            <person name="Selva J.P."/>
            <person name="Gallo C.A."/>
            <person name="Diaz A."/>
            <person name="Albertini E."/>
            <person name="Caccamo M."/>
            <person name="Echenique V."/>
        </authorList>
    </citation>
    <scope>NUCLEOTIDE SEQUENCE [LARGE SCALE GENOMIC DNA]</scope>
    <source>
        <strain evidence="6">cv. Victoria</strain>
        <tissue evidence="5">Leaf</tissue>
    </source>
</reference>
<dbReference type="InterPro" id="IPR002885">
    <property type="entry name" value="PPR_rpt"/>
</dbReference>
<evidence type="ECO:0000313" key="5">
    <source>
        <dbReference type="EMBL" id="TVU32109.1"/>
    </source>
</evidence>
<dbReference type="NCBIfam" id="TIGR00756">
    <property type="entry name" value="PPR"/>
    <property type="match status" value="1"/>
</dbReference>
<dbReference type="PROSITE" id="PS51375">
    <property type="entry name" value="PPR"/>
    <property type="match status" value="1"/>
</dbReference>
<feature type="repeat" description="PPR" evidence="4">
    <location>
        <begin position="29"/>
        <end position="63"/>
    </location>
</feature>
<feature type="non-terminal residue" evidence="5">
    <location>
        <position position="1"/>
    </location>
</feature>
<dbReference type="InterPro" id="IPR011990">
    <property type="entry name" value="TPR-like_helical_dom_sf"/>
</dbReference>
<dbReference type="OrthoDB" id="661496at2759"/>
<accession>A0A5J9V7N1</accession>
<evidence type="ECO:0000256" key="1">
    <source>
        <dbReference type="ARBA" id="ARBA00007626"/>
    </source>
</evidence>
<gene>
    <name evidence="5" type="ORF">EJB05_23827</name>
</gene>
<dbReference type="AlphaFoldDB" id="A0A5J9V7N1"/>
<evidence type="ECO:0008006" key="7">
    <source>
        <dbReference type="Google" id="ProtNLM"/>
    </source>
</evidence>
<keyword evidence="3" id="KW-0809">Transit peptide</keyword>
<evidence type="ECO:0000256" key="2">
    <source>
        <dbReference type="ARBA" id="ARBA00022737"/>
    </source>
</evidence>
<comment type="caution">
    <text evidence="5">The sequence shown here is derived from an EMBL/GenBank/DDBJ whole genome shotgun (WGS) entry which is preliminary data.</text>
</comment>
<proteinExistence type="inferred from homology"/>
<dbReference type="Gene3D" id="1.25.40.10">
    <property type="entry name" value="Tetratricopeptide repeat domain"/>
    <property type="match status" value="1"/>
</dbReference>
<evidence type="ECO:0000313" key="6">
    <source>
        <dbReference type="Proteomes" id="UP000324897"/>
    </source>
</evidence>
<keyword evidence="2" id="KW-0677">Repeat</keyword>
<dbReference type="Gramene" id="TVU32109">
    <property type="protein sequence ID" value="TVU32109"/>
    <property type="gene ID" value="EJB05_23827"/>
</dbReference>
<dbReference type="PANTHER" id="PTHR47939:SF5">
    <property type="entry name" value="PENTACOTRIPEPTIDE-REPEAT REGION OF PRORP DOMAIN-CONTAINING PROTEIN"/>
    <property type="match status" value="1"/>
</dbReference>
<sequence>MIYALHKDGRRDEAENMFSAIFANDLVPNKVSYTLMIESRIKEGLLQEADDLFLSMEKNNCVVDSRLLNSIVSSLLQKGEVCRTGAYLAKIDEKNFSLEAATKGEVSRDGAYLSKIDDEKFLLAASTNSLLITIISETEYCSFVEVIDDRDHPKVSDWIQALSNCMDDNTVTQMPPCSRTSACHPSTLHTLAVLTAVADAPPPSSAGSRHVDSTAGPVRLSYLALHPRSHNGGARPLASAVRRRLAIGAGAVFF</sequence>
<keyword evidence="6" id="KW-1185">Reference proteome</keyword>
<name>A0A5J9V7N1_9POAL</name>
<protein>
    <recommendedName>
        <fullName evidence="7">Pentacotripeptide-repeat region of PRORP domain-containing protein</fullName>
    </recommendedName>
</protein>
<dbReference type="EMBL" id="RWGY01000011">
    <property type="protein sequence ID" value="TVU32109.1"/>
    <property type="molecule type" value="Genomic_DNA"/>
</dbReference>
<comment type="similarity">
    <text evidence="1">Belongs to the PPR family. P subfamily.</text>
</comment>
<evidence type="ECO:0000256" key="4">
    <source>
        <dbReference type="PROSITE-ProRule" id="PRU00708"/>
    </source>
</evidence>
<evidence type="ECO:0000256" key="3">
    <source>
        <dbReference type="ARBA" id="ARBA00022946"/>
    </source>
</evidence>
<dbReference type="InterPro" id="IPR050667">
    <property type="entry name" value="PPR-containing_protein"/>
</dbReference>
<dbReference type="Pfam" id="PF01535">
    <property type="entry name" value="PPR"/>
    <property type="match status" value="1"/>
</dbReference>